<dbReference type="OrthoDB" id="8112830at2759"/>
<evidence type="ECO:0000313" key="5">
    <source>
        <dbReference type="RefSeq" id="XP_046596987.1"/>
    </source>
</evidence>
<evidence type="ECO:0000259" key="2">
    <source>
        <dbReference type="Pfam" id="PF26644"/>
    </source>
</evidence>
<dbReference type="InterPro" id="IPR058250">
    <property type="entry name" value="CCC"/>
</dbReference>
<name>A0A6J0BJP1_NEOLC</name>
<keyword evidence="1" id="KW-0732">Signal</keyword>
<dbReference type="KEGG" id="nlo:107220718"/>
<dbReference type="AlphaFoldDB" id="A0A6J0BJP1"/>
<dbReference type="Pfam" id="PF26644">
    <property type="entry name" value="CCC"/>
    <property type="match status" value="1"/>
</dbReference>
<dbReference type="RefSeq" id="XP_015514900.2">
    <property type="nucleotide sequence ID" value="XM_015659414.2"/>
</dbReference>
<feature type="domain" description="CCC" evidence="2">
    <location>
        <begin position="83"/>
        <end position="150"/>
    </location>
</feature>
<gene>
    <name evidence="4 5" type="primary">LOC107220718</name>
</gene>
<dbReference type="GeneID" id="107220718"/>
<reference evidence="4 5" key="1">
    <citation type="submission" date="2025-05" db="UniProtKB">
        <authorList>
            <consortium name="RefSeq"/>
        </authorList>
    </citation>
    <scope>IDENTIFICATION</scope>
    <source>
        <tissue evidence="4 5">Thorax and Abdomen</tissue>
    </source>
</reference>
<feature type="signal peptide" evidence="1">
    <location>
        <begin position="1"/>
        <end position="24"/>
    </location>
</feature>
<dbReference type="Proteomes" id="UP000829291">
    <property type="component" value="Chromosome 5"/>
</dbReference>
<feature type="chain" id="PRO_5045019073" evidence="1">
    <location>
        <begin position="25"/>
        <end position="168"/>
    </location>
</feature>
<dbReference type="RefSeq" id="XP_046596987.1">
    <property type="nucleotide sequence ID" value="XM_046741031.1"/>
</dbReference>
<accession>A0A6J0BJP1</accession>
<protein>
    <submittedName>
        <fullName evidence="4 5">Uncharacterized protein LOC107220718 isoform X1</fullName>
    </submittedName>
</protein>
<evidence type="ECO:0000313" key="4">
    <source>
        <dbReference type="RefSeq" id="XP_015514900.2"/>
    </source>
</evidence>
<keyword evidence="3" id="KW-1185">Reference proteome</keyword>
<evidence type="ECO:0000256" key="1">
    <source>
        <dbReference type="SAM" id="SignalP"/>
    </source>
</evidence>
<proteinExistence type="predicted"/>
<evidence type="ECO:0000313" key="3">
    <source>
        <dbReference type="Proteomes" id="UP000829291"/>
    </source>
</evidence>
<organism evidence="3 4">
    <name type="scientific">Neodiprion lecontei</name>
    <name type="common">Redheaded pine sawfly</name>
    <dbReference type="NCBI Taxonomy" id="441921"/>
    <lineage>
        <taxon>Eukaryota</taxon>
        <taxon>Metazoa</taxon>
        <taxon>Ecdysozoa</taxon>
        <taxon>Arthropoda</taxon>
        <taxon>Hexapoda</taxon>
        <taxon>Insecta</taxon>
        <taxon>Pterygota</taxon>
        <taxon>Neoptera</taxon>
        <taxon>Endopterygota</taxon>
        <taxon>Hymenoptera</taxon>
        <taxon>Tenthredinoidea</taxon>
        <taxon>Diprionidae</taxon>
        <taxon>Diprioninae</taxon>
        <taxon>Neodiprion</taxon>
    </lineage>
</organism>
<sequence>MASHCRPKIFHVFVLFAAFCTVRCNISHPVQPLEAALPALRESNAGGSLSGVDDEPNPTVSPVFSDQALRQTYYEPFGTFGSSSRRRCPLCDSSVFPYCGEKLFHDACCCTDPYQYPLPYKCQLADCAFLHANTCREHRLIANCCCSDEYRSFVRGRDAAVAEKAVDN</sequence>
<dbReference type="InParanoid" id="A0A6J0BJP1"/>